<evidence type="ECO:0000313" key="2">
    <source>
        <dbReference type="EMBL" id="MBD2867409.1"/>
    </source>
</evidence>
<proteinExistence type="predicted"/>
<dbReference type="AlphaFoldDB" id="A0A927H5C4"/>
<dbReference type="Gene3D" id="3.10.50.30">
    <property type="entry name" value="Transcription elongation factor, GreA/GreB, C-terminal domain"/>
    <property type="match status" value="1"/>
</dbReference>
<keyword evidence="3" id="KW-1185">Reference proteome</keyword>
<dbReference type="InterPro" id="IPR001437">
    <property type="entry name" value="Tscrpt_elong_fac_GreA/B_C"/>
</dbReference>
<dbReference type="GO" id="GO:0032784">
    <property type="term" value="P:regulation of DNA-templated transcription elongation"/>
    <property type="evidence" value="ECO:0007669"/>
    <property type="project" value="InterPro"/>
</dbReference>
<keyword evidence="2" id="KW-0648">Protein biosynthesis</keyword>
<protein>
    <submittedName>
        <fullName evidence="2">GreA/GreB family elongation factor</fullName>
    </submittedName>
</protein>
<dbReference type="Proteomes" id="UP000632125">
    <property type="component" value="Unassembled WGS sequence"/>
</dbReference>
<gene>
    <name evidence="2" type="ORF">IDH41_02385</name>
</gene>
<dbReference type="InterPro" id="IPR036953">
    <property type="entry name" value="GreA/GreB_C_sf"/>
</dbReference>
<dbReference type="Pfam" id="PF01272">
    <property type="entry name" value="GreA_GreB"/>
    <property type="match status" value="1"/>
</dbReference>
<dbReference type="GO" id="GO:0003677">
    <property type="term" value="F:DNA binding"/>
    <property type="evidence" value="ECO:0007669"/>
    <property type="project" value="InterPro"/>
</dbReference>
<sequence length="145" mass="16761">MSHSIHSSALRERLVRQLIVLGEEKQSFLDAYFPMHGKERIQTHRFITQYVSFTEDRLSASNEELEASVFVGCEVTIDYLEYRTTDTFEIVFPHEAEPDRNRISFLSPVGMQLLMGHRDEVIPVAIPSGEMRVRISRIGYPNEES</sequence>
<evidence type="ECO:0000313" key="3">
    <source>
        <dbReference type="Proteomes" id="UP000632125"/>
    </source>
</evidence>
<dbReference type="EMBL" id="JACXIY010000002">
    <property type="protein sequence ID" value="MBD2867409.1"/>
    <property type="molecule type" value="Genomic_DNA"/>
</dbReference>
<organism evidence="2 3">
    <name type="scientific">Paenibacillus arenilitoris</name>
    <dbReference type="NCBI Taxonomy" id="2772299"/>
    <lineage>
        <taxon>Bacteria</taxon>
        <taxon>Bacillati</taxon>
        <taxon>Bacillota</taxon>
        <taxon>Bacilli</taxon>
        <taxon>Bacillales</taxon>
        <taxon>Paenibacillaceae</taxon>
        <taxon>Paenibacillus</taxon>
    </lineage>
</organism>
<evidence type="ECO:0000259" key="1">
    <source>
        <dbReference type="Pfam" id="PF01272"/>
    </source>
</evidence>
<feature type="domain" description="Transcription elongation factor GreA/GreB C-terminal" evidence="1">
    <location>
        <begin position="68"/>
        <end position="139"/>
    </location>
</feature>
<keyword evidence="2" id="KW-0251">Elongation factor</keyword>
<dbReference type="RefSeq" id="WP_190857935.1">
    <property type="nucleotide sequence ID" value="NZ_JACXIY010000002.1"/>
</dbReference>
<accession>A0A927H5C4</accession>
<dbReference type="GO" id="GO:0003746">
    <property type="term" value="F:translation elongation factor activity"/>
    <property type="evidence" value="ECO:0007669"/>
    <property type="project" value="UniProtKB-KW"/>
</dbReference>
<comment type="caution">
    <text evidence="2">The sequence shown here is derived from an EMBL/GenBank/DDBJ whole genome shotgun (WGS) entry which is preliminary data.</text>
</comment>
<dbReference type="SUPFAM" id="SSF54534">
    <property type="entry name" value="FKBP-like"/>
    <property type="match status" value="1"/>
</dbReference>
<name>A0A927H5C4_9BACL</name>
<reference evidence="2" key="1">
    <citation type="submission" date="2020-09" db="EMBL/GenBank/DDBJ databases">
        <title>A novel bacterium of genus Paenibacillus, isolated from South China Sea.</title>
        <authorList>
            <person name="Huang H."/>
            <person name="Mo K."/>
            <person name="Hu Y."/>
        </authorList>
    </citation>
    <scope>NUCLEOTIDE SEQUENCE</scope>
    <source>
        <strain evidence="2">IB182493</strain>
    </source>
</reference>